<evidence type="ECO:0000256" key="7">
    <source>
        <dbReference type="PROSITE-ProRule" id="PRU00409"/>
    </source>
</evidence>
<dbReference type="InterPro" id="IPR011761">
    <property type="entry name" value="ATP-grasp"/>
</dbReference>
<keyword evidence="5 7" id="KW-0067">ATP-binding</keyword>
<dbReference type="SUPFAM" id="SSF51246">
    <property type="entry name" value="Rudiment single hybrid motif"/>
    <property type="match status" value="1"/>
</dbReference>
<evidence type="ECO:0000256" key="1">
    <source>
        <dbReference type="ARBA" id="ARBA00001953"/>
    </source>
</evidence>
<dbReference type="PROSITE" id="PS00867">
    <property type="entry name" value="CPSASE_2"/>
    <property type="match status" value="1"/>
</dbReference>
<dbReference type="InterPro" id="IPR005479">
    <property type="entry name" value="CPAse_ATP-bd"/>
</dbReference>
<dbReference type="EC" id="6.3.4.14" evidence="2"/>
<reference evidence="11 12" key="1">
    <citation type="submission" date="2023-06" db="EMBL/GenBank/DDBJ databases">
        <title>Actinomycetospora Odt1-22.</title>
        <authorList>
            <person name="Supong K."/>
        </authorList>
    </citation>
    <scope>NUCLEOTIDE SEQUENCE [LARGE SCALE GENOMIC DNA]</scope>
    <source>
        <strain evidence="11 12">Odt1-22</strain>
    </source>
</reference>
<dbReference type="Gene3D" id="2.40.50.100">
    <property type="match status" value="1"/>
</dbReference>
<evidence type="ECO:0000313" key="12">
    <source>
        <dbReference type="Proteomes" id="UP001231924"/>
    </source>
</evidence>
<evidence type="ECO:0000313" key="11">
    <source>
        <dbReference type="EMBL" id="MDL5155236.1"/>
    </source>
</evidence>
<dbReference type="InterPro" id="IPR000089">
    <property type="entry name" value="Biotin_lipoyl"/>
</dbReference>
<evidence type="ECO:0000256" key="6">
    <source>
        <dbReference type="ARBA" id="ARBA00023267"/>
    </source>
</evidence>
<dbReference type="InterPro" id="IPR016185">
    <property type="entry name" value="PreATP-grasp_dom_sf"/>
</dbReference>
<dbReference type="SUPFAM" id="SSF56059">
    <property type="entry name" value="Glutathione synthetase ATP-binding domain-like"/>
    <property type="match status" value="1"/>
</dbReference>
<dbReference type="PROSITE" id="PS50979">
    <property type="entry name" value="BC"/>
    <property type="match status" value="1"/>
</dbReference>
<dbReference type="Pfam" id="PF00364">
    <property type="entry name" value="Biotin_lipoyl"/>
    <property type="match status" value="1"/>
</dbReference>
<comment type="caution">
    <text evidence="11">The sequence shown here is derived from an EMBL/GenBank/DDBJ whole genome shotgun (WGS) entry which is preliminary data.</text>
</comment>
<keyword evidence="6" id="KW-0092">Biotin</keyword>
<dbReference type="Pfam" id="PF02785">
    <property type="entry name" value="Biotin_carb_C"/>
    <property type="match status" value="1"/>
</dbReference>
<dbReference type="InterPro" id="IPR011764">
    <property type="entry name" value="Biotin_carboxylation_dom"/>
</dbReference>
<dbReference type="InterPro" id="IPR050856">
    <property type="entry name" value="Biotin_carboxylase_complex"/>
</dbReference>
<dbReference type="InterPro" id="IPR001882">
    <property type="entry name" value="Biotin_BS"/>
</dbReference>
<dbReference type="Proteomes" id="UP001231924">
    <property type="component" value="Unassembled WGS sequence"/>
</dbReference>
<evidence type="ECO:0000256" key="4">
    <source>
        <dbReference type="ARBA" id="ARBA00022741"/>
    </source>
</evidence>
<dbReference type="PROSITE" id="PS50968">
    <property type="entry name" value="BIOTINYL_LIPOYL"/>
    <property type="match status" value="1"/>
</dbReference>
<dbReference type="PANTHER" id="PTHR18866">
    <property type="entry name" value="CARBOXYLASE:PYRUVATE/ACETYL-COA/PROPIONYL-COA CARBOXYLASE"/>
    <property type="match status" value="1"/>
</dbReference>
<name>A0ABT7M3J3_9PSEU</name>
<evidence type="ECO:0000256" key="2">
    <source>
        <dbReference type="ARBA" id="ARBA00013263"/>
    </source>
</evidence>
<dbReference type="InterPro" id="IPR048429">
    <property type="entry name" value="MCC_alpha_BT"/>
</dbReference>
<dbReference type="Pfam" id="PF00289">
    <property type="entry name" value="Biotin_carb_N"/>
    <property type="match status" value="1"/>
</dbReference>
<dbReference type="EMBL" id="JASVWF010000001">
    <property type="protein sequence ID" value="MDL5155236.1"/>
    <property type="molecule type" value="Genomic_DNA"/>
</dbReference>
<feature type="domain" description="Lipoyl-binding" evidence="8">
    <location>
        <begin position="569"/>
        <end position="648"/>
    </location>
</feature>
<dbReference type="InterPro" id="IPR011054">
    <property type="entry name" value="Rudment_hybrid_motif"/>
</dbReference>
<dbReference type="PROSITE" id="PS00866">
    <property type="entry name" value="CPSASE_1"/>
    <property type="match status" value="1"/>
</dbReference>
<evidence type="ECO:0000259" key="8">
    <source>
        <dbReference type="PROSITE" id="PS50968"/>
    </source>
</evidence>
<evidence type="ECO:0000259" key="10">
    <source>
        <dbReference type="PROSITE" id="PS50979"/>
    </source>
</evidence>
<dbReference type="PROSITE" id="PS50975">
    <property type="entry name" value="ATP_GRASP"/>
    <property type="match status" value="1"/>
</dbReference>
<dbReference type="SUPFAM" id="SSF52440">
    <property type="entry name" value="PreATP-grasp domain"/>
    <property type="match status" value="1"/>
</dbReference>
<dbReference type="InterPro" id="IPR005482">
    <property type="entry name" value="Biotin_COase_C"/>
</dbReference>
<evidence type="ECO:0000256" key="5">
    <source>
        <dbReference type="ARBA" id="ARBA00022840"/>
    </source>
</evidence>
<keyword evidence="3" id="KW-0436">Ligase</keyword>
<evidence type="ECO:0000256" key="3">
    <source>
        <dbReference type="ARBA" id="ARBA00022598"/>
    </source>
</evidence>
<dbReference type="InterPro" id="IPR011053">
    <property type="entry name" value="Single_hybrid_motif"/>
</dbReference>
<dbReference type="SUPFAM" id="SSF51230">
    <property type="entry name" value="Single hybrid motif"/>
    <property type="match status" value="1"/>
</dbReference>
<dbReference type="PANTHER" id="PTHR18866:SF33">
    <property type="entry name" value="METHYLCROTONOYL-COA CARBOXYLASE SUBUNIT ALPHA, MITOCHONDRIAL-RELATED"/>
    <property type="match status" value="1"/>
</dbReference>
<feature type="domain" description="ATP-grasp" evidence="9">
    <location>
        <begin position="114"/>
        <end position="317"/>
    </location>
</feature>
<dbReference type="Pfam" id="PF02786">
    <property type="entry name" value="CPSase_L_D2"/>
    <property type="match status" value="1"/>
</dbReference>
<dbReference type="CDD" id="cd06850">
    <property type="entry name" value="biotinyl_domain"/>
    <property type="match status" value="1"/>
</dbReference>
<proteinExistence type="predicted"/>
<keyword evidence="12" id="KW-1185">Reference proteome</keyword>
<dbReference type="Gene3D" id="3.30.470.20">
    <property type="entry name" value="ATP-grasp fold, B domain"/>
    <property type="match status" value="1"/>
</dbReference>
<dbReference type="RefSeq" id="WP_286051336.1">
    <property type="nucleotide sequence ID" value="NZ_JASVWF010000001.1"/>
</dbReference>
<feature type="domain" description="Biotin carboxylation" evidence="10">
    <location>
        <begin position="1"/>
        <end position="443"/>
    </location>
</feature>
<keyword evidence="4 7" id="KW-0547">Nucleotide-binding</keyword>
<dbReference type="PROSITE" id="PS00188">
    <property type="entry name" value="BIOTIN"/>
    <property type="match status" value="1"/>
</dbReference>
<dbReference type="Pfam" id="PF21139">
    <property type="entry name" value="BT_MCC_alpha"/>
    <property type="match status" value="1"/>
</dbReference>
<dbReference type="SMART" id="SM00878">
    <property type="entry name" value="Biotin_carb_C"/>
    <property type="match status" value="1"/>
</dbReference>
<evidence type="ECO:0000259" key="9">
    <source>
        <dbReference type="PROSITE" id="PS50975"/>
    </source>
</evidence>
<sequence>MFASVLIANRGEIAVRIAATVRARGLRSVAVYTDADAGSPHVDASDVAVRIPDYLDGAAIVEAGRRAGAQAVHPGYGFLAENAAFARAVADAGLTWIGPPPEAIDMMGDKISAKATVEPAGVPLVPGSSAKGLTDTELADVARTTGFPVLLKPSAGGGGKGMHVVERDEDLADAIAAARREARGSFGDDTLLLERYVTNPRHVEIQVLADTHGTVVHLGERECSLQRRHQKVVEEAPSAVLDEKQRDAMGRAAVDAAAACGYVGAGTVEFVTNADASEFFFLEMNTRLQVEHPVTEEVVRVRGERIDLVAEQLRIAAGEPLGYDQEDVTLEGHAVEVRLYAEDPSRGFLPTGGRIVGLDWPDTRVDAGVRVGSVVGSAYDPMLAKIIARGADRTEALDRLDEALARTTVLGVTTNLAWLRTLITHDDVRAGRLDTGLIARLPVPEVQVPDDVVVAAAVAGLLRLPEGDDPFESLGGWRIGGEPAPARWTLVPVGEKDTAFDVALRGRADAATVTVGDGPARPVVGTSTGDGLVTTLDGVTRRYRTAVTDGVLWIARDGGTWALREQERLQAARSTQASGGAVTSPMPGTVTVVEVDLHQQVEAGQRLVVVEAMKMEHVLTAPIAGTVTELPAKSGATVALDAPLVTVTPQE</sequence>
<accession>A0ABT7M3J3</accession>
<comment type="cofactor">
    <cofactor evidence="1">
        <name>biotin</name>
        <dbReference type="ChEBI" id="CHEBI:57586"/>
    </cofactor>
</comment>
<organism evidence="11 12">
    <name type="scientific">Actinomycetospora termitidis</name>
    <dbReference type="NCBI Taxonomy" id="3053470"/>
    <lineage>
        <taxon>Bacteria</taxon>
        <taxon>Bacillati</taxon>
        <taxon>Actinomycetota</taxon>
        <taxon>Actinomycetes</taxon>
        <taxon>Pseudonocardiales</taxon>
        <taxon>Pseudonocardiaceae</taxon>
        <taxon>Actinomycetospora</taxon>
    </lineage>
</organism>
<gene>
    <name evidence="11" type="ORF">QRT03_04645</name>
</gene>
<protein>
    <recommendedName>
        <fullName evidence="2">biotin carboxylase</fullName>
        <ecNumber evidence="2">6.3.4.14</ecNumber>
    </recommendedName>
</protein>
<dbReference type="InterPro" id="IPR005481">
    <property type="entry name" value="BC-like_N"/>
</dbReference>